<sequence>MAPYKSVKYRSWYSEMHKSEYVNAELDPTDTVINTDKLNTVVLDWERTEDGPK</sequence>
<dbReference type="InParanoid" id="B2W7U8"/>
<name>B2W7U8_PYRTR</name>
<dbReference type="EMBL" id="DS231619">
    <property type="protein sequence ID" value="EDU48806.1"/>
    <property type="molecule type" value="Genomic_DNA"/>
</dbReference>
<gene>
    <name evidence="1" type="ORF">PTRG_05886</name>
</gene>
<dbReference type="Proteomes" id="UP000001471">
    <property type="component" value="Unassembled WGS sequence"/>
</dbReference>
<evidence type="ECO:0000313" key="1">
    <source>
        <dbReference type="EMBL" id="EDU48806.1"/>
    </source>
</evidence>
<protein>
    <submittedName>
        <fullName evidence="1">Uncharacterized protein</fullName>
    </submittedName>
</protein>
<dbReference type="HOGENOM" id="CLU_3069792_0_0_1"/>
<proteinExistence type="predicted"/>
<evidence type="ECO:0000313" key="2">
    <source>
        <dbReference type="Proteomes" id="UP000001471"/>
    </source>
</evidence>
<accession>B2W7U8</accession>
<dbReference type="AlphaFoldDB" id="B2W7U8"/>
<reference evidence="2" key="1">
    <citation type="journal article" date="2013" name="G3 (Bethesda)">
        <title>Comparative genomics of a plant-pathogenic fungus, Pyrenophora tritici-repentis, reveals transduplication and the impact of repeat elements on pathogenicity and population divergence.</title>
        <authorList>
            <person name="Manning V.A."/>
            <person name="Pandelova I."/>
            <person name="Dhillon B."/>
            <person name="Wilhelm L.J."/>
            <person name="Goodwin S.B."/>
            <person name="Berlin A.M."/>
            <person name="Figueroa M."/>
            <person name="Freitag M."/>
            <person name="Hane J.K."/>
            <person name="Henrissat B."/>
            <person name="Holman W.H."/>
            <person name="Kodira C.D."/>
            <person name="Martin J."/>
            <person name="Oliver R.P."/>
            <person name="Robbertse B."/>
            <person name="Schackwitz W."/>
            <person name="Schwartz D.C."/>
            <person name="Spatafora J.W."/>
            <person name="Turgeon B.G."/>
            <person name="Yandava C."/>
            <person name="Young S."/>
            <person name="Zhou S."/>
            <person name="Zeng Q."/>
            <person name="Grigoriev I.V."/>
            <person name="Ma L.-J."/>
            <person name="Ciuffetti L.M."/>
        </authorList>
    </citation>
    <scope>NUCLEOTIDE SEQUENCE [LARGE SCALE GENOMIC DNA]</scope>
    <source>
        <strain evidence="2">Pt-1C-BFP</strain>
    </source>
</reference>
<organism evidence="1 2">
    <name type="scientific">Pyrenophora tritici-repentis (strain Pt-1C-BFP)</name>
    <name type="common">Wheat tan spot fungus</name>
    <name type="synonym">Drechslera tritici-repentis</name>
    <dbReference type="NCBI Taxonomy" id="426418"/>
    <lineage>
        <taxon>Eukaryota</taxon>
        <taxon>Fungi</taxon>
        <taxon>Dikarya</taxon>
        <taxon>Ascomycota</taxon>
        <taxon>Pezizomycotina</taxon>
        <taxon>Dothideomycetes</taxon>
        <taxon>Pleosporomycetidae</taxon>
        <taxon>Pleosporales</taxon>
        <taxon>Pleosporineae</taxon>
        <taxon>Pleosporaceae</taxon>
        <taxon>Pyrenophora</taxon>
    </lineage>
</organism>